<evidence type="ECO:0000313" key="2">
    <source>
        <dbReference type="Proteomes" id="UP001412067"/>
    </source>
</evidence>
<organism evidence="1 2">
    <name type="scientific">Platanthera guangdongensis</name>
    <dbReference type="NCBI Taxonomy" id="2320717"/>
    <lineage>
        <taxon>Eukaryota</taxon>
        <taxon>Viridiplantae</taxon>
        <taxon>Streptophyta</taxon>
        <taxon>Embryophyta</taxon>
        <taxon>Tracheophyta</taxon>
        <taxon>Spermatophyta</taxon>
        <taxon>Magnoliopsida</taxon>
        <taxon>Liliopsida</taxon>
        <taxon>Asparagales</taxon>
        <taxon>Orchidaceae</taxon>
        <taxon>Orchidoideae</taxon>
        <taxon>Orchideae</taxon>
        <taxon>Orchidinae</taxon>
        <taxon>Platanthera</taxon>
    </lineage>
</organism>
<sequence>MTGNHNPTFSMGHRYLTLTLFFFFLSLLSPFLSSAIYSPAPSPFPANRTTSAQLPIRPALQCMLRQFSSTTYSFHLPRLICVAVAIPNRLPRLGS</sequence>
<evidence type="ECO:0000313" key="1">
    <source>
        <dbReference type="EMBL" id="KAK8967203.1"/>
    </source>
</evidence>
<keyword evidence="2" id="KW-1185">Reference proteome</keyword>
<comment type="caution">
    <text evidence="1">The sequence shown here is derived from an EMBL/GenBank/DDBJ whole genome shotgun (WGS) entry which is preliminary data.</text>
</comment>
<protein>
    <recommendedName>
        <fullName evidence="3">Secreted protein</fullName>
    </recommendedName>
</protein>
<name>A0ABR2MTD2_9ASPA</name>
<reference evidence="1 2" key="1">
    <citation type="journal article" date="2022" name="Nat. Plants">
        <title>Genomes of leafy and leafless Platanthera orchids illuminate the evolution of mycoheterotrophy.</title>
        <authorList>
            <person name="Li M.H."/>
            <person name="Liu K.W."/>
            <person name="Li Z."/>
            <person name="Lu H.C."/>
            <person name="Ye Q.L."/>
            <person name="Zhang D."/>
            <person name="Wang J.Y."/>
            <person name="Li Y.F."/>
            <person name="Zhong Z.M."/>
            <person name="Liu X."/>
            <person name="Yu X."/>
            <person name="Liu D.K."/>
            <person name="Tu X.D."/>
            <person name="Liu B."/>
            <person name="Hao Y."/>
            <person name="Liao X.Y."/>
            <person name="Jiang Y.T."/>
            <person name="Sun W.H."/>
            <person name="Chen J."/>
            <person name="Chen Y.Q."/>
            <person name="Ai Y."/>
            <person name="Zhai J.W."/>
            <person name="Wu S.S."/>
            <person name="Zhou Z."/>
            <person name="Hsiao Y.Y."/>
            <person name="Wu W.L."/>
            <person name="Chen Y.Y."/>
            <person name="Lin Y.F."/>
            <person name="Hsu J.L."/>
            <person name="Li C.Y."/>
            <person name="Wang Z.W."/>
            <person name="Zhao X."/>
            <person name="Zhong W.Y."/>
            <person name="Ma X.K."/>
            <person name="Ma L."/>
            <person name="Huang J."/>
            <person name="Chen G.Z."/>
            <person name="Huang M.Z."/>
            <person name="Huang L."/>
            <person name="Peng D.H."/>
            <person name="Luo Y.B."/>
            <person name="Zou S.Q."/>
            <person name="Chen S.P."/>
            <person name="Lan S."/>
            <person name="Tsai W.C."/>
            <person name="Van de Peer Y."/>
            <person name="Liu Z.J."/>
        </authorList>
    </citation>
    <scope>NUCLEOTIDE SEQUENCE [LARGE SCALE GENOMIC DNA]</scope>
    <source>
        <strain evidence="1">Lor288</strain>
    </source>
</reference>
<evidence type="ECO:0008006" key="3">
    <source>
        <dbReference type="Google" id="ProtNLM"/>
    </source>
</evidence>
<dbReference type="EMBL" id="JBBWWR010000005">
    <property type="protein sequence ID" value="KAK8967203.1"/>
    <property type="molecule type" value="Genomic_DNA"/>
</dbReference>
<proteinExistence type="predicted"/>
<accession>A0ABR2MTD2</accession>
<dbReference type="Proteomes" id="UP001412067">
    <property type="component" value="Unassembled WGS sequence"/>
</dbReference>
<gene>
    <name evidence="1" type="ORF">KSP40_PGU019462</name>
</gene>